<feature type="transmembrane region" description="Helical" evidence="1">
    <location>
        <begin position="230"/>
        <end position="256"/>
    </location>
</feature>
<evidence type="ECO:0000256" key="1">
    <source>
        <dbReference type="SAM" id="Phobius"/>
    </source>
</evidence>
<feature type="transmembrane region" description="Helical" evidence="1">
    <location>
        <begin position="167"/>
        <end position="185"/>
    </location>
</feature>
<accession>A0ABT8YB28</accession>
<dbReference type="InterPro" id="IPR016833">
    <property type="entry name" value="Put_Na-Bile_cotransptr"/>
</dbReference>
<keyword evidence="1" id="KW-0812">Transmembrane</keyword>
<feature type="transmembrane region" description="Helical" evidence="1">
    <location>
        <begin position="126"/>
        <end position="147"/>
    </location>
</feature>
<proteinExistence type="predicted"/>
<keyword evidence="1" id="KW-0472">Membrane</keyword>
<organism evidence="2 3">
    <name type="scientific">Sphingomonas natans</name>
    <dbReference type="NCBI Taxonomy" id="3063330"/>
    <lineage>
        <taxon>Bacteria</taxon>
        <taxon>Pseudomonadati</taxon>
        <taxon>Pseudomonadota</taxon>
        <taxon>Alphaproteobacteria</taxon>
        <taxon>Sphingomonadales</taxon>
        <taxon>Sphingomonadaceae</taxon>
        <taxon>Sphingomonas</taxon>
    </lineage>
</organism>
<dbReference type="EMBL" id="JAUOTP010000006">
    <property type="protein sequence ID" value="MDO6415525.1"/>
    <property type="molecule type" value="Genomic_DNA"/>
</dbReference>
<protein>
    <submittedName>
        <fullName evidence="2">Bile acid:sodium symporter family protein</fullName>
    </submittedName>
</protein>
<dbReference type="Pfam" id="PF13593">
    <property type="entry name" value="SBF_like"/>
    <property type="match status" value="1"/>
</dbReference>
<dbReference type="PIRSF" id="PIRSF026166">
    <property type="entry name" value="UCP026166"/>
    <property type="match status" value="1"/>
</dbReference>
<feature type="transmembrane region" description="Helical" evidence="1">
    <location>
        <begin position="98"/>
        <end position="119"/>
    </location>
</feature>
<dbReference type="Gene3D" id="1.20.1530.20">
    <property type="match status" value="1"/>
</dbReference>
<keyword evidence="1" id="KW-1133">Transmembrane helix</keyword>
<sequence>MLRKIVPDPFLLILVGTVLLASFLPARGAFAIAVSWLATATVVLLFFFHGAKLAREQILAGITHWRLHLAILGTTFVLFPLIGIAATKGLAGYLPAPLLTGILFLTVLPSTVQSAIAFVGIAHGNVGAAVASASASQMLGVVLTPLLMSLLAGTHGGAGGLEGMGEVALQILVPFVVGHLLRPWLKDWIARHKAHVNLTDRSTIIIAVYSAFSAAVLGGIWHQLPPSALAALFAIDAVLLALGLAFTWGLGGLCGFAREDRIALLFCGTKKSLVQGVPMARVLFPGGEAGVIVLPVMIFHQMQLMACAFIARGFARGFDAEIRDEA</sequence>
<feature type="transmembrane region" description="Helical" evidence="1">
    <location>
        <begin position="69"/>
        <end position="86"/>
    </location>
</feature>
<keyword evidence="3" id="KW-1185">Reference proteome</keyword>
<gene>
    <name evidence="2" type="ORF">Q4F19_14130</name>
</gene>
<name>A0ABT8YB28_9SPHN</name>
<dbReference type="PANTHER" id="PTHR18640:SF5">
    <property type="entry name" value="SODIUM_BILE ACID COTRANSPORTER 7"/>
    <property type="match status" value="1"/>
</dbReference>
<comment type="caution">
    <text evidence="2">The sequence shown here is derived from an EMBL/GenBank/DDBJ whole genome shotgun (WGS) entry which is preliminary data.</text>
</comment>
<dbReference type="PANTHER" id="PTHR18640">
    <property type="entry name" value="SOLUTE CARRIER FAMILY 10 MEMBER 7"/>
    <property type="match status" value="1"/>
</dbReference>
<dbReference type="RefSeq" id="WP_303543598.1">
    <property type="nucleotide sequence ID" value="NZ_JAUOTP010000006.1"/>
</dbReference>
<evidence type="ECO:0000313" key="3">
    <source>
        <dbReference type="Proteomes" id="UP001169764"/>
    </source>
</evidence>
<feature type="transmembrane region" description="Helical" evidence="1">
    <location>
        <begin position="30"/>
        <end position="48"/>
    </location>
</feature>
<reference evidence="2" key="1">
    <citation type="submission" date="2023-07" db="EMBL/GenBank/DDBJ databases">
        <authorList>
            <person name="Kim M."/>
        </authorList>
    </citation>
    <scope>NUCLEOTIDE SEQUENCE</scope>
    <source>
        <strain evidence="2">BIUV-7</strain>
    </source>
</reference>
<dbReference type="Proteomes" id="UP001169764">
    <property type="component" value="Unassembled WGS sequence"/>
</dbReference>
<dbReference type="InterPro" id="IPR038770">
    <property type="entry name" value="Na+/solute_symporter_sf"/>
</dbReference>
<evidence type="ECO:0000313" key="2">
    <source>
        <dbReference type="EMBL" id="MDO6415525.1"/>
    </source>
</evidence>
<feature type="transmembrane region" description="Helical" evidence="1">
    <location>
        <begin position="5"/>
        <end position="24"/>
    </location>
</feature>
<feature type="transmembrane region" description="Helical" evidence="1">
    <location>
        <begin position="206"/>
        <end position="224"/>
    </location>
</feature>